<dbReference type="PANTHER" id="PTHR38659:SF1">
    <property type="entry name" value="METAL DEPENDENT PHOSPHOHYDROLASE"/>
    <property type="match status" value="1"/>
</dbReference>
<comment type="caution">
    <text evidence="2">The sequence shown here is derived from an EMBL/GenBank/DDBJ whole genome shotgun (WGS) entry which is preliminary data.</text>
</comment>
<evidence type="ECO:0000313" key="3">
    <source>
        <dbReference type="Proteomes" id="UP000054705"/>
    </source>
</evidence>
<evidence type="ECO:0000259" key="1">
    <source>
        <dbReference type="SMART" id="SM00471"/>
    </source>
</evidence>
<dbReference type="AlphaFoldDB" id="A0A101HV91"/>
<accession>A0A101HV91</accession>
<dbReference type="GO" id="GO:0016787">
    <property type="term" value="F:hydrolase activity"/>
    <property type="evidence" value="ECO:0007669"/>
    <property type="project" value="UniProtKB-KW"/>
</dbReference>
<dbReference type="InterPro" id="IPR006675">
    <property type="entry name" value="HDIG_dom"/>
</dbReference>
<dbReference type="InterPro" id="IPR006674">
    <property type="entry name" value="HD_domain"/>
</dbReference>
<organism evidence="2 3">
    <name type="scientific">Pelotomaculum thermopropionicum</name>
    <dbReference type="NCBI Taxonomy" id="110500"/>
    <lineage>
        <taxon>Bacteria</taxon>
        <taxon>Bacillati</taxon>
        <taxon>Bacillota</taxon>
        <taxon>Clostridia</taxon>
        <taxon>Eubacteriales</taxon>
        <taxon>Desulfotomaculaceae</taxon>
        <taxon>Pelotomaculum</taxon>
    </lineage>
</organism>
<proteinExistence type="predicted"/>
<dbReference type="Pfam" id="PF01966">
    <property type="entry name" value="HD"/>
    <property type="match status" value="1"/>
</dbReference>
<keyword evidence="2" id="KW-0378">Hydrolase</keyword>
<dbReference type="PANTHER" id="PTHR38659">
    <property type="entry name" value="METAL-DEPENDENT PHOSPHOHYDROLASE"/>
    <property type="match status" value="1"/>
</dbReference>
<dbReference type="PATRIC" id="fig|110500.4.peg.351"/>
<evidence type="ECO:0000313" key="2">
    <source>
        <dbReference type="EMBL" id="KUK83746.1"/>
    </source>
</evidence>
<dbReference type="InterPro" id="IPR003607">
    <property type="entry name" value="HD/PDEase_dom"/>
</dbReference>
<dbReference type="SMART" id="SM00471">
    <property type="entry name" value="HDc"/>
    <property type="match status" value="1"/>
</dbReference>
<name>A0A101HV91_9FIRM</name>
<dbReference type="EMBL" id="LGGS01000017">
    <property type="protein sequence ID" value="KUK83746.1"/>
    <property type="molecule type" value="Genomic_DNA"/>
</dbReference>
<dbReference type="NCBIfam" id="TIGR00277">
    <property type="entry name" value="HDIG"/>
    <property type="match status" value="1"/>
</dbReference>
<dbReference type="CDD" id="cd00077">
    <property type="entry name" value="HDc"/>
    <property type="match status" value="1"/>
</dbReference>
<gene>
    <name evidence="2" type="ORF">XD97_0110</name>
</gene>
<protein>
    <submittedName>
        <fullName evidence="2">Putative hydrolase</fullName>
    </submittedName>
</protein>
<dbReference type="SUPFAM" id="SSF109604">
    <property type="entry name" value="HD-domain/PDEase-like"/>
    <property type="match status" value="1"/>
</dbReference>
<reference evidence="3" key="1">
    <citation type="journal article" date="2015" name="MBio">
        <title>Genome-Resolved Metagenomic Analysis Reveals Roles for Candidate Phyla and Other Microbial Community Members in Biogeochemical Transformations in Oil Reservoirs.</title>
        <authorList>
            <person name="Hu P."/>
            <person name="Tom L."/>
            <person name="Singh A."/>
            <person name="Thomas B.C."/>
            <person name="Baker B.J."/>
            <person name="Piceno Y.M."/>
            <person name="Andersen G.L."/>
            <person name="Banfield J.F."/>
        </authorList>
    </citation>
    <scope>NUCLEOTIDE SEQUENCE [LARGE SCALE GENOMIC DNA]</scope>
</reference>
<sequence length="183" mass="20544">MNRTEALTILKKNLKNKNLFNHCLAVEAVMRRLAQHFNEDVEKWGLAGLLHDIDYDRTKDDPARHSIEGAAMLSELGLPEDVVYAVKVHNHYHGLPRRSLLDKALYAVDPLTGLIVAGALIKPEKKLSAIDVPFLLNRFNEKSFARGANRETMKTCSEMGLSLEEFMGFGLEAMQEIAADLKL</sequence>
<dbReference type="Proteomes" id="UP000054705">
    <property type="component" value="Unassembled WGS sequence"/>
</dbReference>
<feature type="domain" description="HD/PDEase" evidence="1">
    <location>
        <begin position="15"/>
        <end position="123"/>
    </location>
</feature>
<dbReference type="Gene3D" id="1.10.3210.10">
    <property type="entry name" value="Hypothetical protein af1432"/>
    <property type="match status" value="1"/>
</dbReference>